<dbReference type="GO" id="GO:0016779">
    <property type="term" value="F:nucleotidyltransferase activity"/>
    <property type="evidence" value="ECO:0007669"/>
    <property type="project" value="UniProtKB-KW"/>
</dbReference>
<keyword evidence="5" id="KW-1185">Reference proteome</keyword>
<evidence type="ECO:0000313" key="5">
    <source>
        <dbReference type="Proteomes" id="UP000014184"/>
    </source>
</evidence>
<evidence type="ECO:0000256" key="2">
    <source>
        <dbReference type="ARBA" id="ARBA00022695"/>
    </source>
</evidence>
<sequence>MLGMILAAGAGRRLRPYTDTLPKALVPVDGDTTIMDIALQNLASVGLTDVVVIVGYRSEAVEERREALERRHGVKITTVFNDKAEEWNNAYSLWTARDYFAEGVVLVNGDTVHPASVEKTLLANRGPEIVLAVDTVKTLADEEMKVALDSSGHLQRITKLMDPATAAGEYIGVTLIEGSIAGRLADALRATWERDPQLYYEDGYQELVDRGERIAVAPIGEVDWVEVDNHDDLARAREIACRY</sequence>
<dbReference type="RefSeq" id="WP_011292957.1">
    <property type="nucleotide sequence ID" value="NZ_AOSG01000074.1"/>
</dbReference>
<name>A0A9P2T8X0_THEFU</name>
<dbReference type="AlphaFoldDB" id="A0A9P2T8X0"/>
<gene>
    <name evidence="4" type="ORF">TM51_13030</name>
</gene>
<accession>A0A9P2T8X0</accession>
<proteinExistence type="predicted"/>
<dbReference type="SUPFAM" id="SSF53448">
    <property type="entry name" value="Nucleotide-diphospho-sugar transferases"/>
    <property type="match status" value="1"/>
</dbReference>
<keyword evidence="1 4" id="KW-0808">Transferase</keyword>
<dbReference type="PANTHER" id="PTHR43584">
    <property type="entry name" value="NUCLEOTIDYL TRANSFERASE"/>
    <property type="match status" value="1"/>
</dbReference>
<reference evidence="4 5" key="1">
    <citation type="journal article" date="2013" name="Genome Announc.">
        <title>Draft Genome Sequence of the Lignocellulose Decomposer Thermobifida fusca Strain TM51.</title>
        <authorList>
            <person name="Toth A."/>
            <person name="Barna T."/>
            <person name="Nagy I."/>
            <person name="Horvath B."/>
            <person name="Nagy I."/>
            <person name="Tancsics A."/>
            <person name="Kriszt B."/>
            <person name="Baka E."/>
            <person name="Fekete C."/>
            <person name="Kukolya J."/>
        </authorList>
    </citation>
    <scope>NUCLEOTIDE SEQUENCE [LARGE SCALE GENOMIC DNA]</scope>
    <source>
        <strain evidence="4 5">TM51</strain>
    </source>
</reference>
<dbReference type="Proteomes" id="UP000014184">
    <property type="component" value="Unassembled WGS sequence"/>
</dbReference>
<dbReference type="Gene3D" id="3.90.550.10">
    <property type="entry name" value="Spore Coat Polysaccharide Biosynthesis Protein SpsA, Chain A"/>
    <property type="match status" value="1"/>
</dbReference>
<evidence type="ECO:0000259" key="3">
    <source>
        <dbReference type="Pfam" id="PF00483"/>
    </source>
</evidence>
<dbReference type="InterPro" id="IPR029044">
    <property type="entry name" value="Nucleotide-diphossugar_trans"/>
</dbReference>
<organism evidence="4 5">
    <name type="scientific">Thermobifida fusca TM51</name>
    <dbReference type="NCBI Taxonomy" id="1169414"/>
    <lineage>
        <taxon>Bacteria</taxon>
        <taxon>Bacillati</taxon>
        <taxon>Actinomycetota</taxon>
        <taxon>Actinomycetes</taxon>
        <taxon>Streptosporangiales</taxon>
        <taxon>Nocardiopsidaceae</taxon>
        <taxon>Thermobifida</taxon>
    </lineage>
</organism>
<keyword evidence="2" id="KW-0548">Nucleotidyltransferase</keyword>
<comment type="caution">
    <text evidence="4">The sequence shown here is derived from an EMBL/GenBank/DDBJ whole genome shotgun (WGS) entry which is preliminary data.</text>
</comment>
<dbReference type="EMBL" id="AOSG01000074">
    <property type="protein sequence ID" value="EOR70388.1"/>
    <property type="molecule type" value="Genomic_DNA"/>
</dbReference>
<evidence type="ECO:0000313" key="4">
    <source>
        <dbReference type="EMBL" id="EOR70388.1"/>
    </source>
</evidence>
<protein>
    <submittedName>
        <fullName evidence="4">Nucleotide sugar-1-phosphate transferase</fullName>
    </submittedName>
</protein>
<evidence type="ECO:0000256" key="1">
    <source>
        <dbReference type="ARBA" id="ARBA00022679"/>
    </source>
</evidence>
<dbReference type="Pfam" id="PF00483">
    <property type="entry name" value="NTP_transferase"/>
    <property type="match status" value="1"/>
</dbReference>
<dbReference type="PANTHER" id="PTHR43584:SF5">
    <property type="entry name" value="PROTEIN LICC"/>
    <property type="match status" value="1"/>
</dbReference>
<dbReference type="CDD" id="cd02523">
    <property type="entry name" value="PC_cytidylyltransferase"/>
    <property type="match status" value="1"/>
</dbReference>
<dbReference type="InterPro" id="IPR005835">
    <property type="entry name" value="NTP_transferase_dom"/>
</dbReference>
<dbReference type="InterPro" id="IPR050065">
    <property type="entry name" value="GlmU-like"/>
</dbReference>
<feature type="domain" description="Nucleotidyl transferase" evidence="3">
    <location>
        <begin position="3"/>
        <end position="119"/>
    </location>
</feature>